<dbReference type="Proteomes" id="UP000236343">
    <property type="component" value="Unassembled WGS sequence"/>
</dbReference>
<feature type="compositionally biased region" description="Low complexity" evidence="3">
    <location>
        <begin position="152"/>
        <end position="166"/>
    </location>
</feature>
<keyword evidence="1 4" id="KW-0378">Hydrolase</keyword>
<dbReference type="InterPro" id="IPR029052">
    <property type="entry name" value="Metallo-depent_PP-like"/>
</dbReference>
<dbReference type="SUPFAM" id="SSF56300">
    <property type="entry name" value="Metallo-dependent phosphatases"/>
    <property type="match status" value="1"/>
</dbReference>
<comment type="caution">
    <text evidence="4">The sequence shown here is derived from an EMBL/GenBank/DDBJ whole genome shotgun (WGS) entry which is preliminary data.</text>
</comment>
<feature type="compositionally biased region" description="Basic and acidic residues" evidence="3">
    <location>
        <begin position="342"/>
        <end position="384"/>
    </location>
</feature>
<organism evidence="4 5">
    <name type="scientific">Toxoplasma gondii COUG</name>
    <dbReference type="NCBI Taxonomy" id="1074873"/>
    <lineage>
        <taxon>Eukaryota</taxon>
        <taxon>Sar</taxon>
        <taxon>Alveolata</taxon>
        <taxon>Apicomplexa</taxon>
        <taxon>Conoidasida</taxon>
        <taxon>Coccidia</taxon>
        <taxon>Eucoccidiorida</taxon>
        <taxon>Eimeriorina</taxon>
        <taxon>Sarcocystidae</taxon>
        <taxon>Toxoplasma</taxon>
    </lineage>
</organism>
<feature type="region of interest" description="Disordered" evidence="3">
    <location>
        <begin position="328"/>
        <end position="404"/>
    </location>
</feature>
<proteinExistence type="predicted"/>
<dbReference type="GO" id="GO:0004767">
    <property type="term" value="F:sphingomyelin phosphodiesterase activity"/>
    <property type="evidence" value="ECO:0007669"/>
    <property type="project" value="UniProtKB-EC"/>
</dbReference>
<reference evidence="4 5" key="1">
    <citation type="journal article" date="2016" name="Nat. Commun.">
        <title>Local admixture of amplified and diversified secreted pathogenesis determinants shapes mosaic Toxoplasma gondii genomes.</title>
        <authorList>
            <person name="Lorenzi H."/>
            <person name="Khan A."/>
            <person name="Behnke M.S."/>
            <person name="Namasivayam S."/>
            <person name="Swapna L.S."/>
            <person name="Hadjithomas M."/>
            <person name="Karamycheva S."/>
            <person name="Pinney D."/>
            <person name="Brunk B.P."/>
            <person name="Ajioka J.W."/>
            <person name="Ajzenberg D."/>
            <person name="Boothroyd J.C."/>
            <person name="Boyle J.P."/>
            <person name="Darde M.L."/>
            <person name="Diaz-Miranda M.A."/>
            <person name="Dubey J.P."/>
            <person name="Fritz H.M."/>
            <person name="Gennari S.M."/>
            <person name="Gregory B.D."/>
            <person name="Kim K."/>
            <person name="Saeij J.P."/>
            <person name="Su C."/>
            <person name="White M.W."/>
            <person name="Zhu X.Q."/>
            <person name="Howe D.K."/>
            <person name="Rosenthal B.M."/>
            <person name="Grigg M.E."/>
            <person name="Parkinson J."/>
            <person name="Liu L."/>
            <person name="Kissinger J.C."/>
            <person name="Roos D.S."/>
            <person name="Sibley L.D."/>
        </authorList>
    </citation>
    <scope>NUCLEOTIDE SEQUENCE [LARGE SCALE GENOMIC DNA]</scope>
    <source>
        <strain evidence="4 5">COUG</strain>
    </source>
</reference>
<evidence type="ECO:0000256" key="2">
    <source>
        <dbReference type="ARBA" id="ARBA00023180"/>
    </source>
</evidence>
<dbReference type="PANTHER" id="PTHR10340">
    <property type="entry name" value="SPHINGOMYELIN PHOSPHODIESTERASE"/>
    <property type="match status" value="1"/>
</dbReference>
<feature type="compositionally biased region" description="Basic and acidic residues" evidence="3">
    <location>
        <begin position="249"/>
        <end position="258"/>
    </location>
</feature>
<protein>
    <submittedName>
        <fullName evidence="4">Ser/Thr phosphatase family protein</fullName>
        <ecNumber evidence="4">3.1.4.12</ecNumber>
    </submittedName>
</protein>
<evidence type="ECO:0000256" key="3">
    <source>
        <dbReference type="SAM" id="MobiDB-lite"/>
    </source>
</evidence>
<dbReference type="AlphaFoldDB" id="A0A2G8Y9T6"/>
<feature type="compositionally biased region" description="Basic and acidic residues" evidence="3">
    <location>
        <begin position="293"/>
        <end position="310"/>
    </location>
</feature>
<evidence type="ECO:0000313" key="4">
    <source>
        <dbReference type="EMBL" id="PIM04042.1"/>
    </source>
</evidence>
<evidence type="ECO:0000256" key="1">
    <source>
        <dbReference type="ARBA" id="ARBA00022801"/>
    </source>
</evidence>
<sequence length="807" mass="88667">MLAVLVPLSRTFLSRTYVETHQFSRRLSDLPASLQRFLYSLERSGGCKPVRAARTRSVCWRMLPDLLHCVSTQLKMRFVQVSRLSPSPCGLLSLSLLYLVFSLRCAAASSPRFAGDSFGIAWVSDVHLDPLYSPVAHIEDWCRPSSSRSSSALLSPSSLDSGAASRQKADAEQSSNSTSGGESRSRDQDDAKGAEANSRDSRAQSAETLSPLRGWRGAETNPNIGRAGCDSSPLLFRLLLDSVDREIRRRKSKDEKATKPQTSKELAEMPEPKTEAEKTAGAQQRELSDAEEDERRSTDWGQEREEERLRNTPIEAVLFSGDFAAHYDDSESQKRVSASADWGEHRAEAEARSGERGKHQASDGDRDEGNRDEGDRDEGYREEGLAAGAADSAGDRRARETGTAASATPVQVIFVVGNNDLPRDYHIPETLNKWSVALYKLWRPILPGDPQTKETFERGLFYRTRLATRPSVRVLCLNTVFYARMAREREKGEEDLVAESDPAGQFAWMARELQDARELQEQVLLVGHVPPGVSVHFRGQLEHVQQWRDAYLDRYRSLVLNYSDVIVAHLYGHVHADTLRVISPDFHPASASLSSLASLSSSPASSDLASLCRVSRGVAERVQPLLTAPAVSPVHGNNPAWKILFFSDSPLEAAKSPALPRSPVCLLDYTQLYLPLYGFIPRPVTGASAAGLAETSLATPASSAASAASASSADGPANRAALRREASAEYPFLEEYTFSSTYGLPCVSGPTVARLSQILAVSPFVFGLYSWHSESGGREVTNRLRVCEGVVSTRSEYLRCLRELTQL</sequence>
<dbReference type="EMBL" id="AGQR02000552">
    <property type="protein sequence ID" value="PIM04042.1"/>
    <property type="molecule type" value="Genomic_DNA"/>
</dbReference>
<dbReference type="PANTHER" id="PTHR10340:SF57">
    <property type="entry name" value="METALLOPHOS DOMAIN-CONTAINING PROTEIN"/>
    <property type="match status" value="1"/>
</dbReference>
<gene>
    <name evidence="4" type="ORF">TGCOUG_226072</name>
</gene>
<feature type="compositionally biased region" description="Basic and acidic residues" evidence="3">
    <location>
        <begin position="265"/>
        <end position="278"/>
    </location>
</feature>
<evidence type="ECO:0000313" key="5">
    <source>
        <dbReference type="Proteomes" id="UP000236343"/>
    </source>
</evidence>
<keyword evidence="2" id="KW-0325">Glycoprotein</keyword>
<name>A0A2G8Y9T6_TOXGO</name>
<feature type="compositionally biased region" description="Basic and acidic residues" evidence="3">
    <location>
        <begin position="183"/>
        <end position="202"/>
    </location>
</feature>
<dbReference type="EC" id="3.1.4.12" evidence="4"/>
<feature type="region of interest" description="Disordered" evidence="3">
    <location>
        <begin position="249"/>
        <end position="313"/>
    </location>
</feature>
<dbReference type="VEuPathDB" id="ToxoDB:TGCOUG_226072"/>
<feature type="region of interest" description="Disordered" evidence="3">
    <location>
        <begin position="152"/>
        <end position="230"/>
    </location>
</feature>
<accession>A0A2G8Y9T6</accession>